<dbReference type="InterPro" id="IPR051633">
    <property type="entry name" value="AceTr"/>
</dbReference>
<dbReference type="OrthoDB" id="3648309at2759"/>
<keyword evidence="3 7" id="KW-0812">Transmembrane</keyword>
<dbReference type="STRING" id="1073089.A0A1L9R7B5"/>
<dbReference type="GO" id="GO:0005886">
    <property type="term" value="C:plasma membrane"/>
    <property type="evidence" value="ECO:0007669"/>
    <property type="project" value="TreeGrafter"/>
</dbReference>
<dbReference type="RefSeq" id="XP_040684493.1">
    <property type="nucleotide sequence ID" value="XM_040831431.1"/>
</dbReference>
<evidence type="ECO:0000256" key="2">
    <source>
        <dbReference type="ARBA" id="ARBA00005587"/>
    </source>
</evidence>
<feature type="transmembrane region" description="Helical" evidence="7">
    <location>
        <begin position="150"/>
        <end position="171"/>
    </location>
</feature>
<dbReference type="AlphaFoldDB" id="A0A1L9R7B5"/>
<evidence type="ECO:0000256" key="5">
    <source>
        <dbReference type="ARBA" id="ARBA00023136"/>
    </source>
</evidence>
<dbReference type="InterPro" id="IPR000791">
    <property type="entry name" value="Gpr1/Fun34/SatP-like"/>
</dbReference>
<feature type="transmembrane region" description="Helical" evidence="7">
    <location>
        <begin position="207"/>
        <end position="228"/>
    </location>
</feature>
<feature type="transmembrane region" description="Helical" evidence="7">
    <location>
        <begin position="49"/>
        <end position="70"/>
    </location>
</feature>
<feature type="transmembrane region" description="Helical" evidence="7">
    <location>
        <begin position="117"/>
        <end position="138"/>
    </location>
</feature>
<sequence length="245" mass="26405">MSNGYASADQLEKHGSPAQRPSSHQRNHTVGGHIDDRSQPALPVVHRTFASPSPLGLLSFATSIFLIAAYGLHARDVQTPNVLIGVLIFFGGVAQFVAGVMEFITGNTFGATVFPSYAAFNFSYAMIYLPGTGIMASYTDKTTGAISSEFNEALAIYVLAWFILSVLFTVAAVRSSWILFTDFLALDICLILLAAGYMTGNSSVMTAAYSFAMIVAFLTYWAGCAGLWNGVTPINLPTFDMYKEE</sequence>
<comment type="similarity">
    <text evidence="2">Belongs to the acetate uptake transporter (AceTr) (TC 2.A.96) family.</text>
</comment>
<protein>
    <recommendedName>
        <fullName evidence="10">GPR1/FUN34/yaaH family protein</fullName>
    </recommendedName>
</protein>
<evidence type="ECO:0000313" key="8">
    <source>
        <dbReference type="EMBL" id="OJJ30816.1"/>
    </source>
</evidence>
<reference evidence="9" key="1">
    <citation type="journal article" date="2017" name="Genome Biol.">
        <title>Comparative genomics reveals high biological diversity and specific adaptations in the industrially and medically important fungal genus Aspergillus.</title>
        <authorList>
            <person name="de Vries R.P."/>
            <person name="Riley R."/>
            <person name="Wiebenga A."/>
            <person name="Aguilar-Osorio G."/>
            <person name="Amillis S."/>
            <person name="Uchima C.A."/>
            <person name="Anderluh G."/>
            <person name="Asadollahi M."/>
            <person name="Askin M."/>
            <person name="Barry K."/>
            <person name="Battaglia E."/>
            <person name="Bayram O."/>
            <person name="Benocci T."/>
            <person name="Braus-Stromeyer S.A."/>
            <person name="Caldana C."/>
            <person name="Canovas D."/>
            <person name="Cerqueira G.C."/>
            <person name="Chen F."/>
            <person name="Chen W."/>
            <person name="Choi C."/>
            <person name="Clum A."/>
            <person name="Dos Santos R.A."/>
            <person name="Damasio A.R."/>
            <person name="Diallinas G."/>
            <person name="Emri T."/>
            <person name="Fekete E."/>
            <person name="Flipphi M."/>
            <person name="Freyberg S."/>
            <person name="Gallo A."/>
            <person name="Gournas C."/>
            <person name="Habgood R."/>
            <person name="Hainaut M."/>
            <person name="Harispe M.L."/>
            <person name="Henrissat B."/>
            <person name="Hilden K.S."/>
            <person name="Hope R."/>
            <person name="Hossain A."/>
            <person name="Karabika E."/>
            <person name="Karaffa L."/>
            <person name="Karanyi Z."/>
            <person name="Krasevec N."/>
            <person name="Kuo A."/>
            <person name="Kusch H."/>
            <person name="LaButti K."/>
            <person name="Lagendijk E.L."/>
            <person name="Lapidus A."/>
            <person name="Levasseur A."/>
            <person name="Lindquist E."/>
            <person name="Lipzen A."/>
            <person name="Logrieco A.F."/>
            <person name="MacCabe A."/>
            <person name="Maekelae M.R."/>
            <person name="Malavazi I."/>
            <person name="Melin P."/>
            <person name="Meyer V."/>
            <person name="Mielnichuk N."/>
            <person name="Miskei M."/>
            <person name="Molnar A.P."/>
            <person name="Mule G."/>
            <person name="Ngan C.Y."/>
            <person name="Orejas M."/>
            <person name="Orosz E."/>
            <person name="Ouedraogo J.P."/>
            <person name="Overkamp K.M."/>
            <person name="Park H.-S."/>
            <person name="Perrone G."/>
            <person name="Piumi F."/>
            <person name="Punt P.J."/>
            <person name="Ram A.F."/>
            <person name="Ramon A."/>
            <person name="Rauscher S."/>
            <person name="Record E."/>
            <person name="Riano-Pachon D.M."/>
            <person name="Robert V."/>
            <person name="Roehrig J."/>
            <person name="Ruller R."/>
            <person name="Salamov A."/>
            <person name="Salih N.S."/>
            <person name="Samson R.A."/>
            <person name="Sandor E."/>
            <person name="Sanguinetti M."/>
            <person name="Schuetze T."/>
            <person name="Sepcic K."/>
            <person name="Shelest E."/>
            <person name="Sherlock G."/>
            <person name="Sophianopoulou V."/>
            <person name="Squina F.M."/>
            <person name="Sun H."/>
            <person name="Susca A."/>
            <person name="Todd R.B."/>
            <person name="Tsang A."/>
            <person name="Unkles S.E."/>
            <person name="van de Wiele N."/>
            <person name="van Rossen-Uffink D."/>
            <person name="Oliveira J.V."/>
            <person name="Vesth T.C."/>
            <person name="Visser J."/>
            <person name="Yu J.-H."/>
            <person name="Zhou M."/>
            <person name="Andersen M.R."/>
            <person name="Archer D.B."/>
            <person name="Baker S.E."/>
            <person name="Benoit I."/>
            <person name="Brakhage A.A."/>
            <person name="Braus G.H."/>
            <person name="Fischer R."/>
            <person name="Frisvad J.C."/>
            <person name="Goldman G.H."/>
            <person name="Houbraken J."/>
            <person name="Oakley B."/>
            <person name="Pocsi I."/>
            <person name="Scazzocchio C."/>
            <person name="Seiboth B."/>
            <person name="vanKuyk P.A."/>
            <person name="Wortman J."/>
            <person name="Dyer P.S."/>
            <person name="Grigoriev I.V."/>
        </authorList>
    </citation>
    <scope>NUCLEOTIDE SEQUENCE [LARGE SCALE GENOMIC DNA]</scope>
    <source>
        <strain evidence="9">DTO 134E9</strain>
    </source>
</reference>
<feature type="transmembrane region" description="Helical" evidence="7">
    <location>
        <begin position="177"/>
        <end position="195"/>
    </location>
</feature>
<keyword evidence="4 7" id="KW-1133">Transmembrane helix</keyword>
<evidence type="ECO:0000256" key="4">
    <source>
        <dbReference type="ARBA" id="ARBA00022989"/>
    </source>
</evidence>
<comment type="subcellular location">
    <subcellularLocation>
        <location evidence="1">Membrane</location>
        <topology evidence="1">Multi-pass membrane protein</topology>
    </subcellularLocation>
</comment>
<evidence type="ECO:0000256" key="3">
    <source>
        <dbReference type="ARBA" id="ARBA00022692"/>
    </source>
</evidence>
<keyword evidence="5 7" id="KW-0472">Membrane</keyword>
<gene>
    <name evidence="8" type="ORF">ASPWEDRAFT_175921</name>
</gene>
<evidence type="ECO:0000256" key="7">
    <source>
        <dbReference type="SAM" id="Phobius"/>
    </source>
</evidence>
<keyword evidence="9" id="KW-1185">Reference proteome</keyword>
<feature type="region of interest" description="Disordered" evidence="6">
    <location>
        <begin position="1"/>
        <end position="33"/>
    </location>
</feature>
<evidence type="ECO:0008006" key="10">
    <source>
        <dbReference type="Google" id="ProtNLM"/>
    </source>
</evidence>
<dbReference type="PANTHER" id="PTHR31123">
    <property type="entry name" value="ACCUMULATION OF DYADS PROTEIN 2-RELATED"/>
    <property type="match status" value="1"/>
</dbReference>
<proteinExistence type="inferred from homology"/>
<dbReference type="VEuPathDB" id="FungiDB:ASPWEDRAFT_175921"/>
<evidence type="ECO:0000313" key="9">
    <source>
        <dbReference type="Proteomes" id="UP000184383"/>
    </source>
</evidence>
<dbReference type="Pfam" id="PF01184">
    <property type="entry name" value="Gpr1_Fun34_YaaH"/>
    <property type="match status" value="1"/>
</dbReference>
<dbReference type="GeneID" id="63747279"/>
<name>A0A1L9R7B5_ASPWE</name>
<dbReference type="Proteomes" id="UP000184383">
    <property type="component" value="Unassembled WGS sequence"/>
</dbReference>
<dbReference type="GO" id="GO:0015123">
    <property type="term" value="F:acetate transmembrane transporter activity"/>
    <property type="evidence" value="ECO:0007669"/>
    <property type="project" value="TreeGrafter"/>
</dbReference>
<organism evidence="8 9">
    <name type="scientific">Aspergillus wentii DTO 134E9</name>
    <dbReference type="NCBI Taxonomy" id="1073089"/>
    <lineage>
        <taxon>Eukaryota</taxon>
        <taxon>Fungi</taxon>
        <taxon>Dikarya</taxon>
        <taxon>Ascomycota</taxon>
        <taxon>Pezizomycotina</taxon>
        <taxon>Eurotiomycetes</taxon>
        <taxon>Eurotiomycetidae</taxon>
        <taxon>Eurotiales</taxon>
        <taxon>Aspergillaceae</taxon>
        <taxon>Aspergillus</taxon>
        <taxon>Aspergillus subgen. Cremei</taxon>
    </lineage>
</organism>
<dbReference type="PANTHER" id="PTHR31123:SF1">
    <property type="entry name" value="ACCUMULATION OF DYADS PROTEIN 2-RELATED"/>
    <property type="match status" value="1"/>
</dbReference>
<feature type="transmembrane region" description="Helical" evidence="7">
    <location>
        <begin position="82"/>
        <end position="105"/>
    </location>
</feature>
<evidence type="ECO:0000256" key="6">
    <source>
        <dbReference type="SAM" id="MobiDB-lite"/>
    </source>
</evidence>
<dbReference type="NCBIfam" id="NF038013">
    <property type="entry name" value="AceTr_1"/>
    <property type="match status" value="1"/>
</dbReference>
<evidence type="ECO:0000256" key="1">
    <source>
        <dbReference type="ARBA" id="ARBA00004141"/>
    </source>
</evidence>
<dbReference type="EMBL" id="KV878216">
    <property type="protein sequence ID" value="OJJ30816.1"/>
    <property type="molecule type" value="Genomic_DNA"/>
</dbReference>
<accession>A0A1L9R7B5</accession>